<sequence length="166" mass="19871">MIEEKRFEELVKQYQKMIYYHIKHLNITKNQEEYHQIGLIALWNASKTYDNSKGTFSTYLYKCIRGQLLNEMNKQIRRQEHEELREHHNDVIMEDDPIKEMLNEQIVRSYSHILSPMQQKWLIGYCIEKKTPSEIAESEKVSAASVKSWRREALKKIKALPDESQV</sequence>
<name>A0ACD4RGA9_9BACI</name>
<proteinExistence type="predicted"/>
<dbReference type="EMBL" id="CP126116">
    <property type="protein sequence ID" value="WHZ59493.1"/>
    <property type="molecule type" value="Genomic_DNA"/>
</dbReference>
<evidence type="ECO:0000313" key="1">
    <source>
        <dbReference type="EMBL" id="WHZ59493.1"/>
    </source>
</evidence>
<accession>A0ACD4RGA9</accession>
<organism evidence="1 2">
    <name type="scientific">Metabacillus hrfriensis</name>
    <dbReference type="NCBI Taxonomy" id="3048891"/>
    <lineage>
        <taxon>Bacteria</taxon>
        <taxon>Bacillati</taxon>
        <taxon>Bacillota</taxon>
        <taxon>Bacilli</taxon>
        <taxon>Bacillales</taxon>
        <taxon>Bacillaceae</taxon>
        <taxon>Metabacillus</taxon>
    </lineage>
</organism>
<dbReference type="Proteomes" id="UP001226091">
    <property type="component" value="Chromosome"/>
</dbReference>
<gene>
    <name evidence="1" type="ORF">QLQ22_09255</name>
</gene>
<reference evidence="2" key="1">
    <citation type="journal article" date="2025" name="Aquaculture">
        <title>Assessment of the bioflocculant production and safety properties of Metabacillus hrfriensis sp. nov. based on phenotypic and whole-genome sequencing analysis.</title>
        <authorList>
            <person name="Zhang R."/>
            <person name="Zhao Z."/>
            <person name="Luo L."/>
            <person name="Wang S."/>
            <person name="Guo K."/>
            <person name="Xu W."/>
        </authorList>
    </citation>
    <scope>NUCLEOTIDE SEQUENCE [LARGE SCALE GENOMIC DNA]</scope>
    <source>
        <strain evidence="2">CT-WN-B3</strain>
    </source>
</reference>
<keyword evidence="2" id="KW-1185">Reference proteome</keyword>
<protein>
    <submittedName>
        <fullName evidence="1">Sigma-70 family RNA polymerase sigma factor</fullName>
    </submittedName>
</protein>
<evidence type="ECO:0000313" key="2">
    <source>
        <dbReference type="Proteomes" id="UP001226091"/>
    </source>
</evidence>